<proteinExistence type="predicted"/>
<feature type="domain" description="Folliculin-interacting protein middle" evidence="3">
    <location>
        <begin position="256"/>
        <end position="497"/>
    </location>
</feature>
<feature type="compositionally biased region" description="Polar residues" evidence="1">
    <location>
        <begin position="25"/>
        <end position="36"/>
    </location>
</feature>
<name>A0A915HIM1_ROMCU</name>
<evidence type="ECO:0000313" key="4">
    <source>
        <dbReference type="Proteomes" id="UP000887565"/>
    </source>
</evidence>
<feature type="region of interest" description="Disordered" evidence="1">
    <location>
        <begin position="115"/>
        <end position="148"/>
    </location>
</feature>
<dbReference type="Proteomes" id="UP000887565">
    <property type="component" value="Unplaced"/>
</dbReference>
<feature type="region of interest" description="Disordered" evidence="1">
    <location>
        <begin position="188"/>
        <end position="216"/>
    </location>
</feature>
<dbReference type="PANTHER" id="PTHR21634">
    <property type="entry name" value="RE13835P"/>
    <property type="match status" value="1"/>
</dbReference>
<feature type="domain" description="Folliculin-interacting protein N-terminal" evidence="2">
    <location>
        <begin position="26"/>
        <end position="104"/>
    </location>
</feature>
<evidence type="ECO:0000256" key="1">
    <source>
        <dbReference type="SAM" id="MobiDB-lite"/>
    </source>
</evidence>
<organism evidence="4 5">
    <name type="scientific">Romanomermis culicivorax</name>
    <name type="common">Nematode worm</name>
    <dbReference type="NCBI Taxonomy" id="13658"/>
    <lineage>
        <taxon>Eukaryota</taxon>
        <taxon>Metazoa</taxon>
        <taxon>Ecdysozoa</taxon>
        <taxon>Nematoda</taxon>
        <taxon>Enoplea</taxon>
        <taxon>Dorylaimia</taxon>
        <taxon>Mermithida</taxon>
        <taxon>Mermithoidea</taxon>
        <taxon>Mermithidae</taxon>
        <taxon>Romanomermis</taxon>
    </lineage>
</organism>
<protein>
    <submittedName>
        <fullName evidence="5">Folliculin-interacting protein 2</fullName>
    </submittedName>
</protein>
<evidence type="ECO:0000259" key="3">
    <source>
        <dbReference type="Pfam" id="PF14637"/>
    </source>
</evidence>
<dbReference type="InterPro" id="IPR028084">
    <property type="entry name" value="FNIP_N_dom"/>
</dbReference>
<dbReference type="InterPro" id="IPR028085">
    <property type="entry name" value="FNIP_mid_dom"/>
</dbReference>
<dbReference type="AlphaFoldDB" id="A0A915HIM1"/>
<dbReference type="PANTHER" id="PTHR21634:SF9">
    <property type="entry name" value="RE13835P"/>
    <property type="match status" value="1"/>
</dbReference>
<feature type="region of interest" description="Disordered" evidence="1">
    <location>
        <begin position="25"/>
        <end position="56"/>
    </location>
</feature>
<dbReference type="Pfam" id="PF14637">
    <property type="entry name" value="FNIP_M"/>
    <property type="match status" value="1"/>
</dbReference>
<feature type="compositionally biased region" description="Polar residues" evidence="1">
    <location>
        <begin position="191"/>
        <end position="216"/>
    </location>
</feature>
<dbReference type="Pfam" id="PF14636">
    <property type="entry name" value="FNIP_N"/>
    <property type="match status" value="1"/>
</dbReference>
<dbReference type="GO" id="GO:0005737">
    <property type="term" value="C:cytoplasm"/>
    <property type="evidence" value="ECO:0007669"/>
    <property type="project" value="TreeGrafter"/>
</dbReference>
<evidence type="ECO:0000259" key="2">
    <source>
        <dbReference type="Pfam" id="PF14636"/>
    </source>
</evidence>
<dbReference type="GO" id="GO:0042030">
    <property type="term" value="F:ATPase inhibitor activity"/>
    <property type="evidence" value="ECO:0007669"/>
    <property type="project" value="TreeGrafter"/>
</dbReference>
<sequence>MRLIIFRENEWKERRLMFDSASIGTQPLRKNSSPAKHSSPHADLSPLSHSRSSPFPMDDELSNYQNYFRSFIKSTAELMFGSVGMNNKGDTTKLHELKSSSQIMLTHIFDLSAKKRKVSRPEEKEHTPVTGRASQNHKNFAESDSDSQYSTINSMDSFIIITDRRRQQTANIRIPNIKSSYENFTCVRPKNATSSPDSQGSIKDCSMSSTPQTPTPITASYKSLQLTFMKNSFENIYQRRFSQPVAGILPSQLVKERCQKRAQIGIAVLFSVDNENHVENCFRRFLFSHMQLVEKELLFLKRHIDASCYCKKADFIFFVTKAWKEFYSSIKSLYESPRLSCPLWTILTTGQDDSLTTGRNGDIRHSDESFFIATFCELAEVLDRKEANFFLSTALTIFLTFHSGWVSSVAPPTLSSPLDPSSSINIPPLTKKNIKMVANYCSSIDRTTNPFICQLLDLWSVFNSHHRSLRTTFIGNDRLLLTKLIYVFTYFLRCNNLKRCQRFDESVPHCNHNDRKLSSSDDDGFINDNVKNYDRNSEPTSDYGTSIDSLSSFLYDKSRCPSMEIAKRQQRKRNLTGSSNIKKQRNKSEKYFRFIDKTSCDNVIFDTFSSAELFANCSRRLSSSCSNFEYRQYCMYKGDSCDPVTPTVIFPSNNFFDDDDQKDSSILSRLFSSAKVDAIRNNRNRSNCRRFDSDRHFRRYSCQLCAPRSERDLNNNWKNRISRFENPGHSLQTSLQIFIDDKTNNDDCSDSSSFYNPNFALTAFLTDNRSPPFCNRSWNGKYERSRHVVESYWLPRLGRPRQSRDEWSENKPSKEELAIRNGLVRTALQSDSSTAIDILSVLAADTRDW</sequence>
<dbReference type="GO" id="GO:0051087">
    <property type="term" value="F:protein-folding chaperone binding"/>
    <property type="evidence" value="ECO:0007669"/>
    <property type="project" value="TreeGrafter"/>
</dbReference>
<dbReference type="WBParaSite" id="nRc.2.0.1.t01171-RA">
    <property type="protein sequence ID" value="nRc.2.0.1.t01171-RA"/>
    <property type="gene ID" value="nRc.2.0.1.g01171"/>
</dbReference>
<reference evidence="5" key="1">
    <citation type="submission" date="2022-11" db="UniProtKB">
        <authorList>
            <consortium name="WormBaseParasite"/>
        </authorList>
    </citation>
    <scope>IDENTIFICATION</scope>
</reference>
<keyword evidence="4" id="KW-1185">Reference proteome</keyword>
<evidence type="ECO:0000313" key="5">
    <source>
        <dbReference type="WBParaSite" id="nRc.2.0.1.t01171-RA"/>
    </source>
</evidence>
<accession>A0A915HIM1</accession>